<name>A0A8X8FRN9_9GAMM</name>
<evidence type="ECO:0000313" key="7">
    <source>
        <dbReference type="Proteomes" id="UP000636938"/>
    </source>
</evidence>
<feature type="domain" description="LysM" evidence="5">
    <location>
        <begin position="44"/>
        <end position="93"/>
    </location>
</feature>
<dbReference type="GO" id="GO:0005737">
    <property type="term" value="C:cytoplasm"/>
    <property type="evidence" value="ECO:0007669"/>
    <property type="project" value="UniProtKB-SubCell"/>
</dbReference>
<evidence type="ECO:0000259" key="5">
    <source>
        <dbReference type="PROSITE" id="PS51782"/>
    </source>
</evidence>
<dbReference type="SUPFAM" id="SSF54106">
    <property type="entry name" value="LysM domain"/>
    <property type="match status" value="1"/>
</dbReference>
<dbReference type="CDD" id="cd00118">
    <property type="entry name" value="LysM"/>
    <property type="match status" value="1"/>
</dbReference>
<dbReference type="PANTHER" id="PTHR34700">
    <property type="entry name" value="POTASSIUM BINDING PROTEIN KBP"/>
    <property type="match status" value="1"/>
</dbReference>
<keyword evidence="2" id="KW-0963">Cytoplasm</keyword>
<dbReference type="PROSITE" id="PS51782">
    <property type="entry name" value="LYSM"/>
    <property type="match status" value="1"/>
</dbReference>
<comment type="subcellular location">
    <subcellularLocation>
        <location evidence="1">Cytoplasm</location>
    </subcellularLocation>
</comment>
<proteinExistence type="predicted"/>
<gene>
    <name evidence="6" type="ORF">H9654_05475</name>
</gene>
<comment type="caution">
    <text evidence="6">The sequence shown here is derived from an EMBL/GenBank/DDBJ whole genome shotgun (WGS) entry which is preliminary data.</text>
</comment>
<dbReference type="EMBL" id="JACSQS010000003">
    <property type="protein sequence ID" value="MBD7953655.1"/>
    <property type="molecule type" value="Genomic_DNA"/>
</dbReference>
<sequence>MSTEKKADFSGVTGSVDSTAQQVPKADFSGVSASVDSTAEVVDATYTVEKGDTLSKIAKQHLGDANAWQKIFDANRDQLDDPDRIQPGQVLKLPTR</sequence>
<feature type="region of interest" description="Disordered" evidence="4">
    <location>
        <begin position="76"/>
        <end position="96"/>
    </location>
</feature>
<organism evidence="6 7">
    <name type="scientific">Stenotrophomonas lacuserhaii</name>
    <dbReference type="NCBI Taxonomy" id="2760084"/>
    <lineage>
        <taxon>Bacteria</taxon>
        <taxon>Pseudomonadati</taxon>
        <taxon>Pseudomonadota</taxon>
        <taxon>Gammaproteobacteria</taxon>
        <taxon>Lysobacterales</taxon>
        <taxon>Lysobacteraceae</taxon>
        <taxon>Stenotrophomonas</taxon>
    </lineage>
</organism>
<feature type="region of interest" description="Disordered" evidence="4">
    <location>
        <begin position="1"/>
        <end position="33"/>
    </location>
</feature>
<evidence type="ECO:0000313" key="6">
    <source>
        <dbReference type="EMBL" id="MBD7953655.1"/>
    </source>
</evidence>
<dbReference type="Proteomes" id="UP000636938">
    <property type="component" value="Unassembled WGS sequence"/>
</dbReference>
<dbReference type="AlphaFoldDB" id="A0A8X8FRN9"/>
<reference evidence="6 7" key="1">
    <citation type="submission" date="2020-08" db="EMBL/GenBank/DDBJ databases">
        <title>A Genomic Blueprint of the Chicken Gut Microbiome.</title>
        <authorList>
            <person name="Gilroy R."/>
            <person name="Ravi A."/>
            <person name="Getino M."/>
            <person name="Pursley I."/>
            <person name="Horton D.L."/>
            <person name="Alikhan N.-F."/>
            <person name="Baker D."/>
            <person name="Gharbi K."/>
            <person name="Hall N."/>
            <person name="Watson M."/>
            <person name="Adriaenssens E.M."/>
            <person name="Foster-Nyarko E."/>
            <person name="Jarju S."/>
            <person name="Secka A."/>
            <person name="Antonio M."/>
            <person name="Oren A."/>
            <person name="Chaudhuri R."/>
            <person name="La Ragione R.M."/>
            <person name="Hildebrand F."/>
            <person name="Pallen M.J."/>
        </authorList>
    </citation>
    <scope>NUCLEOTIDE SEQUENCE [LARGE SCALE GENOMIC DNA]</scope>
    <source>
        <strain evidence="6 7">Sa5BUN4</strain>
    </source>
</reference>
<evidence type="ECO:0000256" key="4">
    <source>
        <dbReference type="SAM" id="MobiDB-lite"/>
    </source>
</evidence>
<dbReference type="Pfam" id="PF01476">
    <property type="entry name" value="LysM"/>
    <property type="match status" value="1"/>
</dbReference>
<evidence type="ECO:0000256" key="1">
    <source>
        <dbReference type="ARBA" id="ARBA00004496"/>
    </source>
</evidence>
<dbReference type="FunFam" id="3.10.350.10:FF:000001">
    <property type="entry name" value="Peptidoglycan-binding protein LysM"/>
    <property type="match status" value="1"/>
</dbReference>
<dbReference type="RefSeq" id="WP_191769628.1">
    <property type="nucleotide sequence ID" value="NZ_JACSQS010000003.1"/>
</dbReference>
<feature type="compositionally biased region" description="Polar residues" evidence="4">
    <location>
        <begin position="12"/>
        <end position="22"/>
    </location>
</feature>
<keyword evidence="7" id="KW-1185">Reference proteome</keyword>
<accession>A0A8X8FRN9</accession>
<dbReference type="SMART" id="SM00257">
    <property type="entry name" value="LysM"/>
    <property type="match status" value="1"/>
</dbReference>
<dbReference type="Gene3D" id="3.10.350.10">
    <property type="entry name" value="LysM domain"/>
    <property type="match status" value="1"/>
</dbReference>
<evidence type="ECO:0000256" key="2">
    <source>
        <dbReference type="ARBA" id="ARBA00022490"/>
    </source>
</evidence>
<dbReference type="InterPro" id="IPR036779">
    <property type="entry name" value="LysM_dom_sf"/>
</dbReference>
<dbReference type="InterPro" id="IPR018392">
    <property type="entry name" value="LysM"/>
</dbReference>
<protein>
    <recommendedName>
        <fullName evidence="3">Potassium binding protein Kbp</fullName>
    </recommendedName>
</protein>
<evidence type="ECO:0000256" key="3">
    <source>
        <dbReference type="ARBA" id="ARBA00072219"/>
    </source>
</evidence>
<dbReference type="PANTHER" id="PTHR34700:SF4">
    <property type="entry name" value="PHAGE-LIKE ELEMENT PBSX PROTEIN XKDP"/>
    <property type="match status" value="1"/>
</dbReference>
<dbReference type="InterPro" id="IPR052196">
    <property type="entry name" value="Bact_Kbp"/>
</dbReference>